<dbReference type="EMBL" id="LQPQ01000123">
    <property type="protein sequence ID" value="ORW74123.1"/>
    <property type="molecule type" value="Genomic_DNA"/>
</dbReference>
<name>A0A1X2CE92_9MYCO</name>
<dbReference type="Proteomes" id="UP000193087">
    <property type="component" value="Unassembled WGS sequence"/>
</dbReference>
<organism evidence="1 2">
    <name type="scientific">Mycobacterium riyadhense</name>
    <dbReference type="NCBI Taxonomy" id="486698"/>
    <lineage>
        <taxon>Bacteria</taxon>
        <taxon>Bacillati</taxon>
        <taxon>Actinomycetota</taxon>
        <taxon>Actinomycetes</taxon>
        <taxon>Mycobacteriales</taxon>
        <taxon>Mycobacteriaceae</taxon>
        <taxon>Mycobacterium</taxon>
    </lineage>
</organism>
<proteinExistence type="predicted"/>
<evidence type="ECO:0000313" key="2">
    <source>
        <dbReference type="Proteomes" id="UP000193087"/>
    </source>
</evidence>
<protein>
    <submittedName>
        <fullName evidence="1">Uncharacterized protein</fullName>
    </submittedName>
</protein>
<reference evidence="1 2" key="1">
    <citation type="submission" date="2016-01" db="EMBL/GenBank/DDBJ databases">
        <title>The new phylogeny of the genus Mycobacterium.</title>
        <authorList>
            <person name="Tarcisio F."/>
            <person name="Conor M."/>
            <person name="Antonella G."/>
            <person name="Elisabetta G."/>
            <person name="Giulia F.S."/>
            <person name="Sara T."/>
            <person name="Anna F."/>
            <person name="Clotilde B."/>
            <person name="Roberto B."/>
            <person name="Veronica D.S."/>
            <person name="Fabio R."/>
            <person name="Monica P."/>
            <person name="Olivier J."/>
            <person name="Enrico T."/>
            <person name="Nicola S."/>
        </authorList>
    </citation>
    <scope>NUCLEOTIDE SEQUENCE [LARGE SCALE GENOMIC DNA]</scope>
    <source>
        <strain evidence="1 2">DSM 45176</strain>
    </source>
</reference>
<evidence type="ECO:0000313" key="1">
    <source>
        <dbReference type="EMBL" id="ORW74123.1"/>
    </source>
</evidence>
<accession>A0A1X2CE92</accession>
<comment type="caution">
    <text evidence="1">The sequence shown here is derived from an EMBL/GenBank/DDBJ whole genome shotgun (WGS) entry which is preliminary data.</text>
</comment>
<gene>
    <name evidence="1" type="ORF">AWC22_23670</name>
</gene>
<keyword evidence="2" id="KW-1185">Reference proteome</keyword>
<dbReference type="AlphaFoldDB" id="A0A1X2CE92"/>
<sequence>MDEHIHDGAALVIGWLLGSLKLGEEVGVTARQFFHDNDTMFRWNSVENIAHGFLHPLRLFAQAVTTFPSLFKTTTASFPSYS</sequence>